<keyword evidence="2 4" id="KW-0689">Ribosomal protein</keyword>
<dbReference type="HAMAP" id="MF_00573">
    <property type="entry name" value="Ribosomal_eL33"/>
    <property type="match status" value="1"/>
</dbReference>
<dbReference type="GO" id="GO:0003735">
    <property type="term" value="F:structural constituent of ribosome"/>
    <property type="evidence" value="ECO:0007669"/>
    <property type="project" value="InterPro"/>
</dbReference>
<organism evidence="4">
    <name type="scientific">Spironucleus salmonicida</name>
    <dbReference type="NCBI Taxonomy" id="348837"/>
    <lineage>
        <taxon>Eukaryota</taxon>
        <taxon>Metamonada</taxon>
        <taxon>Diplomonadida</taxon>
        <taxon>Hexamitidae</taxon>
        <taxon>Hexamitinae</taxon>
        <taxon>Spironucleus</taxon>
    </lineage>
</organism>
<evidence type="ECO:0000313" key="4">
    <source>
        <dbReference type="EMBL" id="EST45585.1"/>
    </source>
</evidence>
<dbReference type="GO" id="GO:0005840">
    <property type="term" value="C:ribosome"/>
    <property type="evidence" value="ECO:0007669"/>
    <property type="project" value="UniProtKB-KW"/>
</dbReference>
<proteinExistence type="inferred from homology"/>
<dbReference type="InterPro" id="IPR001780">
    <property type="entry name" value="Ribosomal_eL33"/>
</dbReference>
<dbReference type="Gene3D" id="2.40.10.190">
    <property type="entry name" value="translation elongation factor selb, chain A, domain 4"/>
    <property type="match status" value="1"/>
</dbReference>
<evidence type="ECO:0000256" key="3">
    <source>
        <dbReference type="ARBA" id="ARBA00023274"/>
    </source>
</evidence>
<dbReference type="GO" id="GO:1990904">
    <property type="term" value="C:ribonucleoprotein complex"/>
    <property type="evidence" value="ECO:0007669"/>
    <property type="project" value="UniProtKB-KW"/>
</dbReference>
<accession>V6LLM1</accession>
<evidence type="ECO:0000256" key="2">
    <source>
        <dbReference type="ARBA" id="ARBA00022980"/>
    </source>
</evidence>
<name>V6LLM1_9EUKA</name>
<dbReference type="AlphaFoldDB" id="V6LLM1"/>
<dbReference type="InterPro" id="IPR009000">
    <property type="entry name" value="Transl_B-barrel_sf"/>
</dbReference>
<reference evidence="4 5" key="1">
    <citation type="journal article" date="2014" name="PLoS Genet.">
        <title>The Genome of Spironucleus salmonicida Highlights a Fish Pathogen Adapted to Fluctuating Environments.</title>
        <authorList>
            <person name="Xu F."/>
            <person name="Jerlstrom-Hultqvist J."/>
            <person name="Einarsson E."/>
            <person name="Astvaldsson A."/>
            <person name="Svard S.G."/>
            <person name="Andersson J.O."/>
        </authorList>
    </citation>
    <scope>NUCLEOTIDE SEQUENCE</scope>
    <source>
        <strain evidence="5">ATCC 50377</strain>
    </source>
</reference>
<protein>
    <submittedName>
        <fullName evidence="4 5">Ribosomal protein L35</fullName>
    </submittedName>
</protein>
<dbReference type="OrthoDB" id="1166329at2759"/>
<dbReference type="EMBL" id="AUWU02000001">
    <property type="protein sequence ID" value="KAH0577078.1"/>
    <property type="molecule type" value="Genomic_DNA"/>
</dbReference>
<evidence type="ECO:0000313" key="6">
    <source>
        <dbReference type="Proteomes" id="UP000018208"/>
    </source>
</evidence>
<dbReference type="EMBL" id="KI546090">
    <property type="protein sequence ID" value="EST45585.1"/>
    <property type="molecule type" value="Genomic_DNA"/>
</dbReference>
<dbReference type="SUPFAM" id="SSF50447">
    <property type="entry name" value="Translation proteins"/>
    <property type="match status" value="1"/>
</dbReference>
<dbReference type="Pfam" id="PF01247">
    <property type="entry name" value="Ribosomal_L35Ae"/>
    <property type="match status" value="1"/>
</dbReference>
<dbReference type="PANTHER" id="PTHR10902">
    <property type="entry name" value="60S RIBOSOMAL PROTEIN L35A"/>
    <property type="match status" value="1"/>
</dbReference>
<gene>
    <name evidence="4" type="ORF">SS50377_14431</name>
    <name evidence="5" type="ORF">SS50377_20427</name>
</gene>
<comment type="similarity">
    <text evidence="1">Belongs to the eukaryotic ribosomal protein eL33 family.</text>
</comment>
<dbReference type="InterPro" id="IPR038661">
    <property type="entry name" value="Ribosomal_eL33_sf"/>
</dbReference>
<dbReference type="Proteomes" id="UP000018208">
    <property type="component" value="Unassembled WGS sequence"/>
</dbReference>
<evidence type="ECO:0000313" key="5">
    <source>
        <dbReference type="EMBL" id="KAH0577078.1"/>
    </source>
</evidence>
<sequence length="93" mass="10514">MAGLFAQGIFTGFRRSLRRQYCHTALIHIENVNNLEQAKFYLNKKCVFVYPESKKVVNGTVVSTHGNSGTIRCKFDHNLSPSVMGKVVRILVE</sequence>
<dbReference type="GO" id="GO:0006412">
    <property type="term" value="P:translation"/>
    <property type="evidence" value="ECO:0007669"/>
    <property type="project" value="InterPro"/>
</dbReference>
<keyword evidence="3" id="KW-0687">Ribonucleoprotein</keyword>
<evidence type="ECO:0000256" key="1">
    <source>
        <dbReference type="ARBA" id="ARBA00009269"/>
    </source>
</evidence>
<reference evidence="5" key="2">
    <citation type="submission" date="2020-12" db="EMBL/GenBank/DDBJ databases">
        <title>New Spironucleus salmonicida genome in near-complete chromosomes.</title>
        <authorList>
            <person name="Xu F."/>
            <person name="Kurt Z."/>
            <person name="Jimenez-Gonzalez A."/>
            <person name="Astvaldsson A."/>
            <person name="Andersson J.O."/>
            <person name="Svard S.G."/>
        </authorList>
    </citation>
    <scope>NUCLEOTIDE SEQUENCE</scope>
    <source>
        <strain evidence="5">ATCC 50377</strain>
    </source>
</reference>
<dbReference type="VEuPathDB" id="GiardiaDB:SS50377_20427"/>
<keyword evidence="6" id="KW-1185">Reference proteome</keyword>